<evidence type="ECO:0000256" key="1">
    <source>
        <dbReference type="SAM" id="MobiDB-lite"/>
    </source>
</evidence>
<protein>
    <submittedName>
        <fullName evidence="2">Uncharacterized protein</fullName>
    </submittedName>
</protein>
<sequence length="109" mass="11736">MGSDRLHGGRGLHHRGGLGTHRVTVRPGHLWYHPGIVPIPASALLYIAELLLQGPGDDRGDARHPTGRDPRTCGGPRRPYHSPDHHSREGRLSASLYGGLVSTSTGRCV</sequence>
<organism evidence="2 3">
    <name type="scientific">Penicillium canescens</name>
    <dbReference type="NCBI Taxonomy" id="5083"/>
    <lineage>
        <taxon>Eukaryota</taxon>
        <taxon>Fungi</taxon>
        <taxon>Dikarya</taxon>
        <taxon>Ascomycota</taxon>
        <taxon>Pezizomycotina</taxon>
        <taxon>Eurotiomycetes</taxon>
        <taxon>Eurotiomycetidae</taxon>
        <taxon>Eurotiales</taxon>
        <taxon>Aspergillaceae</taxon>
        <taxon>Penicillium</taxon>
    </lineage>
</organism>
<gene>
    <name evidence="2" type="ORF">N7460_007148</name>
</gene>
<comment type="caution">
    <text evidence="2">The sequence shown here is derived from an EMBL/GenBank/DDBJ whole genome shotgun (WGS) entry which is preliminary data.</text>
</comment>
<feature type="compositionally biased region" description="Basic and acidic residues" evidence="1">
    <location>
        <begin position="81"/>
        <end position="91"/>
    </location>
</feature>
<keyword evidence="3" id="KW-1185">Reference proteome</keyword>
<dbReference type="Proteomes" id="UP001219568">
    <property type="component" value="Unassembled WGS sequence"/>
</dbReference>
<name>A0AAD6ICE3_PENCN</name>
<evidence type="ECO:0000313" key="3">
    <source>
        <dbReference type="Proteomes" id="UP001219568"/>
    </source>
</evidence>
<dbReference type="AlphaFoldDB" id="A0AAD6ICE3"/>
<feature type="compositionally biased region" description="Basic and acidic residues" evidence="1">
    <location>
        <begin position="56"/>
        <end position="71"/>
    </location>
</feature>
<proteinExistence type="predicted"/>
<feature type="region of interest" description="Disordered" evidence="1">
    <location>
        <begin position="1"/>
        <end position="20"/>
    </location>
</feature>
<evidence type="ECO:0000313" key="2">
    <source>
        <dbReference type="EMBL" id="KAJ6039116.1"/>
    </source>
</evidence>
<feature type="region of interest" description="Disordered" evidence="1">
    <location>
        <begin position="55"/>
        <end position="109"/>
    </location>
</feature>
<reference evidence="2" key="1">
    <citation type="journal article" date="2023" name="IMA Fungus">
        <title>Comparative genomic study of the Penicillium genus elucidates a diverse pangenome and 15 lateral gene transfer events.</title>
        <authorList>
            <person name="Petersen C."/>
            <person name="Sorensen T."/>
            <person name="Nielsen M.R."/>
            <person name="Sondergaard T.E."/>
            <person name="Sorensen J.L."/>
            <person name="Fitzpatrick D.A."/>
            <person name="Frisvad J.C."/>
            <person name="Nielsen K.L."/>
        </authorList>
    </citation>
    <scope>NUCLEOTIDE SEQUENCE</scope>
    <source>
        <strain evidence="2">IBT 15450</strain>
    </source>
</reference>
<dbReference type="EMBL" id="JAQJZL010000006">
    <property type="protein sequence ID" value="KAJ6039116.1"/>
    <property type="molecule type" value="Genomic_DNA"/>
</dbReference>
<accession>A0AAD6ICE3</accession>
<reference evidence="2" key="2">
    <citation type="submission" date="2023-01" db="EMBL/GenBank/DDBJ databases">
        <authorList>
            <person name="Petersen C."/>
        </authorList>
    </citation>
    <scope>NUCLEOTIDE SEQUENCE</scope>
    <source>
        <strain evidence="2">IBT 15450</strain>
    </source>
</reference>